<evidence type="ECO:0000256" key="7">
    <source>
        <dbReference type="ARBA" id="ARBA00022692"/>
    </source>
</evidence>
<comment type="pathway">
    <text evidence="2">Protein modification; protein glycosylation.</text>
</comment>
<keyword evidence="14" id="KW-1185">Reference proteome</keyword>
<sequence>MSAPTIYVLSVPVIQRTWGASLSSVKFFSDIANDSIPTIDSGIPNAVRGHCGKTLVILRHFVSSLNKNSMDERFSWLVIADDDTLLSIPRLLQLLSCYGKDEKVILGERYGYGFSNSGRDGYDYPTGGSGMVFSSSAAKTIVSDCECPAHDSPDDMIIGICARRSGVVIVHSAAFHQARPVDYPQPYLRRILPISFHKFDDVDPYQVYTDYLNGPNTTEIKNKQEL</sequence>
<evidence type="ECO:0000256" key="11">
    <source>
        <dbReference type="ARBA" id="ARBA00023136"/>
    </source>
</evidence>
<evidence type="ECO:0000256" key="4">
    <source>
        <dbReference type="ARBA" id="ARBA00012557"/>
    </source>
</evidence>
<dbReference type="Pfam" id="PF02434">
    <property type="entry name" value="Fringe"/>
    <property type="match status" value="1"/>
</dbReference>
<evidence type="ECO:0000256" key="6">
    <source>
        <dbReference type="ARBA" id="ARBA00022679"/>
    </source>
</evidence>
<dbReference type="PANTHER" id="PTHR23033">
    <property type="entry name" value="BETA1,3-GALACTOSYLTRANSFERASE"/>
    <property type="match status" value="1"/>
</dbReference>
<name>A0A016WRB4_9BILA</name>
<keyword evidence="6" id="KW-0808">Transferase</keyword>
<dbReference type="GO" id="GO:0000166">
    <property type="term" value="F:nucleotide binding"/>
    <property type="evidence" value="ECO:0007669"/>
    <property type="project" value="UniProtKB-KW"/>
</dbReference>
<proteinExistence type="inferred from homology"/>
<dbReference type="GO" id="GO:0016020">
    <property type="term" value="C:membrane"/>
    <property type="evidence" value="ECO:0007669"/>
    <property type="project" value="UniProtKB-SubCell"/>
</dbReference>
<accession>A0A016WRB4</accession>
<protein>
    <recommendedName>
        <fullName evidence="4">N-acetylgalactosaminide beta-1,3-galactosyltransferase</fullName>
        <ecNumber evidence="4">2.4.1.122</ecNumber>
    </recommendedName>
</protein>
<dbReference type="EC" id="2.4.1.122" evidence="4"/>
<dbReference type="Gene3D" id="3.90.550.50">
    <property type="match status" value="1"/>
</dbReference>
<dbReference type="GO" id="GO:0016263">
    <property type="term" value="F:glycoprotein-N-acetylgalactosamine 3-beta-galactosyltransferase activity"/>
    <property type="evidence" value="ECO:0007669"/>
    <property type="project" value="UniProtKB-EC"/>
</dbReference>
<evidence type="ECO:0000256" key="1">
    <source>
        <dbReference type="ARBA" id="ARBA00004606"/>
    </source>
</evidence>
<dbReference type="InterPro" id="IPR003378">
    <property type="entry name" value="Fringe-like_glycosylTrfase"/>
</dbReference>
<keyword evidence="10" id="KW-1133">Transmembrane helix</keyword>
<keyword evidence="9" id="KW-0735">Signal-anchor</keyword>
<evidence type="ECO:0000256" key="10">
    <source>
        <dbReference type="ARBA" id="ARBA00022989"/>
    </source>
</evidence>
<evidence type="ECO:0000256" key="2">
    <source>
        <dbReference type="ARBA" id="ARBA00004922"/>
    </source>
</evidence>
<evidence type="ECO:0000256" key="9">
    <source>
        <dbReference type="ARBA" id="ARBA00022968"/>
    </source>
</evidence>
<dbReference type="AlphaFoldDB" id="A0A016WRB4"/>
<dbReference type="InterPro" id="IPR026050">
    <property type="entry name" value="C1GALT1/C1GALT1_chp1"/>
</dbReference>
<dbReference type="EMBL" id="JARK01000141">
    <property type="protein sequence ID" value="EYC42131.1"/>
    <property type="molecule type" value="Genomic_DNA"/>
</dbReference>
<dbReference type="STRING" id="53326.A0A016WRB4"/>
<feature type="domain" description="Fringe-like glycosyltransferase" evidence="12">
    <location>
        <begin position="11"/>
        <end position="200"/>
    </location>
</feature>
<keyword evidence="7" id="KW-0812">Transmembrane</keyword>
<keyword evidence="11" id="KW-0472">Membrane</keyword>
<organism evidence="13 14">
    <name type="scientific">Ancylostoma ceylanicum</name>
    <dbReference type="NCBI Taxonomy" id="53326"/>
    <lineage>
        <taxon>Eukaryota</taxon>
        <taxon>Metazoa</taxon>
        <taxon>Ecdysozoa</taxon>
        <taxon>Nematoda</taxon>
        <taxon>Chromadorea</taxon>
        <taxon>Rhabditida</taxon>
        <taxon>Rhabditina</taxon>
        <taxon>Rhabditomorpha</taxon>
        <taxon>Strongyloidea</taxon>
        <taxon>Ancylostomatidae</taxon>
        <taxon>Ancylostomatinae</taxon>
        <taxon>Ancylostoma</taxon>
    </lineage>
</organism>
<keyword evidence="5" id="KW-0328">Glycosyltransferase</keyword>
<dbReference type="Proteomes" id="UP000024635">
    <property type="component" value="Unassembled WGS sequence"/>
</dbReference>
<comment type="similarity">
    <text evidence="3">Belongs to the glycosyltransferase 31 family. Beta3-Gal-T subfamily.</text>
</comment>
<reference evidence="14" key="1">
    <citation type="journal article" date="2015" name="Nat. Genet.">
        <title>The genome and transcriptome of the zoonotic hookworm Ancylostoma ceylanicum identify infection-specific gene families.</title>
        <authorList>
            <person name="Schwarz E.M."/>
            <person name="Hu Y."/>
            <person name="Antoshechkin I."/>
            <person name="Miller M.M."/>
            <person name="Sternberg P.W."/>
            <person name="Aroian R.V."/>
        </authorList>
    </citation>
    <scope>NUCLEOTIDE SEQUENCE</scope>
    <source>
        <strain evidence="14">HY135</strain>
    </source>
</reference>
<evidence type="ECO:0000256" key="8">
    <source>
        <dbReference type="ARBA" id="ARBA00022741"/>
    </source>
</evidence>
<dbReference type="PANTHER" id="PTHR23033:SF14">
    <property type="entry name" value="GLYCOPROTEIN-N-ACETYLGALACTOSAMINE 3-BETA-GALACTOSYLTRANSFERASE 1-RELATED"/>
    <property type="match status" value="1"/>
</dbReference>
<evidence type="ECO:0000313" key="13">
    <source>
        <dbReference type="EMBL" id="EYC42131.1"/>
    </source>
</evidence>
<comment type="subcellular location">
    <subcellularLocation>
        <location evidence="1">Membrane</location>
        <topology evidence="1">Single-pass type II membrane protein</topology>
    </subcellularLocation>
</comment>
<keyword evidence="8" id="KW-0547">Nucleotide-binding</keyword>
<evidence type="ECO:0000259" key="12">
    <source>
        <dbReference type="Pfam" id="PF02434"/>
    </source>
</evidence>
<comment type="caution">
    <text evidence="13">The sequence shown here is derived from an EMBL/GenBank/DDBJ whole genome shotgun (WGS) entry which is preliminary data.</text>
</comment>
<evidence type="ECO:0000313" key="14">
    <source>
        <dbReference type="Proteomes" id="UP000024635"/>
    </source>
</evidence>
<gene>
    <name evidence="13" type="primary">Acey_s0541.g3179</name>
    <name evidence="13" type="synonym">Acey-ZC250.2</name>
    <name evidence="13" type="ORF">Y032_0541g3179</name>
</gene>
<dbReference type="OrthoDB" id="421979at2759"/>
<evidence type="ECO:0000256" key="3">
    <source>
        <dbReference type="ARBA" id="ARBA00006462"/>
    </source>
</evidence>
<evidence type="ECO:0000256" key="5">
    <source>
        <dbReference type="ARBA" id="ARBA00022676"/>
    </source>
</evidence>